<dbReference type="RefSeq" id="WP_003439729.1">
    <property type="nucleotide sequence ID" value="NZ_APLF01000007.1"/>
</dbReference>
<name>N1WVS0_9FLAO</name>
<dbReference type="STRING" id="1189619.pgond44_08270"/>
<keyword evidence="2" id="KW-1185">Reference proteome</keyword>
<dbReference type="EMBL" id="APLF01000007">
    <property type="protein sequence ID" value="EMY81219.1"/>
    <property type="molecule type" value="Genomic_DNA"/>
</dbReference>
<evidence type="ECO:0000313" key="1">
    <source>
        <dbReference type="EMBL" id="EMY81219.1"/>
    </source>
</evidence>
<dbReference type="AlphaFoldDB" id="N1WVS0"/>
<evidence type="ECO:0000313" key="2">
    <source>
        <dbReference type="Proteomes" id="UP000012317"/>
    </source>
</evidence>
<organism evidence="1 2">
    <name type="scientific">Psychroflexus gondwanensis ACAM 44</name>
    <dbReference type="NCBI Taxonomy" id="1189619"/>
    <lineage>
        <taxon>Bacteria</taxon>
        <taxon>Pseudomonadati</taxon>
        <taxon>Bacteroidota</taxon>
        <taxon>Flavobacteriia</taxon>
        <taxon>Flavobacteriales</taxon>
        <taxon>Flavobacteriaceae</taxon>
        <taxon>Psychroflexus</taxon>
    </lineage>
</organism>
<comment type="caution">
    <text evidence="1">The sequence shown here is derived from an EMBL/GenBank/DDBJ whole genome shotgun (WGS) entry which is preliminary data.</text>
</comment>
<proteinExistence type="predicted"/>
<reference evidence="1 2" key="1">
    <citation type="journal article" date="2014" name="Genome Biol. Evol.">
        <title>Extensive gene acquisition in the extremely psychrophilic bacterial species Psychroflexus torquis and the link to sea-ice ecosystem specialism.</title>
        <authorList>
            <person name="Feng S."/>
            <person name="Powell S.M."/>
            <person name="Wilson R."/>
            <person name="Bowman J.P."/>
        </authorList>
    </citation>
    <scope>NUCLEOTIDE SEQUENCE [LARGE SCALE GENOMIC DNA]</scope>
    <source>
        <strain evidence="1 2">ACAM 44</strain>
    </source>
</reference>
<gene>
    <name evidence="1" type="ORF">pgond44_08270</name>
</gene>
<accession>N1WVS0</accession>
<sequence>MDSKIIYKEYKTTGKFSFCKIINDKTPIEKDLWDNFLEEIKPIKTEAHNVIRYLDYDSSVEFKFDLIDYLGNCSSLQNHSKYKVVLTELIENIKTINKKRTFDLDKIMQADLNSDVNNRIYNVIEWDLKTSKNWKRKLVSHLKNHNIKSSMISNVLESEIEHIGNIYNNYIRVNLLLPKLNQNRFENFKIDFKNYSDDIFYKLKQIETLCIELSSKLDETDKKKWDNTRNFFLLVIDEFLKNLKVTYNNDFKRTNYYPYLEKSIELLNSINSDIFHKTDILNEIPLDLKNHSKLDRTAKIALHILVRDSDNNKNGTKTYLNKVYHFIKHNFKKQKQAVLFDVNYDEYKSLLKSNYNLDSSKKVDGKIRDTDKNDFNNILSESNDFS</sequence>
<protein>
    <submittedName>
        <fullName evidence="1">Uncharacterized protein</fullName>
    </submittedName>
</protein>
<dbReference type="Proteomes" id="UP000012317">
    <property type="component" value="Unassembled WGS sequence"/>
</dbReference>